<reference evidence="3 4" key="1">
    <citation type="submission" date="2024-04" db="EMBL/GenBank/DDBJ databases">
        <authorList>
            <person name="Fracassetti M."/>
        </authorList>
    </citation>
    <scope>NUCLEOTIDE SEQUENCE [LARGE SCALE GENOMIC DNA]</scope>
</reference>
<evidence type="ECO:0000256" key="1">
    <source>
        <dbReference type="SAM" id="MobiDB-lite"/>
    </source>
</evidence>
<proteinExistence type="predicted"/>
<keyword evidence="2" id="KW-0732">Signal</keyword>
<keyword evidence="4" id="KW-1185">Reference proteome</keyword>
<evidence type="ECO:0000313" key="4">
    <source>
        <dbReference type="Proteomes" id="UP001497516"/>
    </source>
</evidence>
<protein>
    <submittedName>
        <fullName evidence="3">Uncharacterized protein</fullName>
    </submittedName>
</protein>
<feature type="signal peptide" evidence="2">
    <location>
        <begin position="1"/>
        <end position="34"/>
    </location>
</feature>
<sequence>MIRSKAHHHHHHQEVGCFLLILVLVCSHHGFVGAEHQVHGPAGSGDHQSYNGYHSEDGDFVATVDRVVPSSPDPLHNK</sequence>
<dbReference type="AlphaFoldDB" id="A0AAV2F5H0"/>
<organism evidence="3 4">
    <name type="scientific">Linum trigynum</name>
    <dbReference type="NCBI Taxonomy" id="586398"/>
    <lineage>
        <taxon>Eukaryota</taxon>
        <taxon>Viridiplantae</taxon>
        <taxon>Streptophyta</taxon>
        <taxon>Embryophyta</taxon>
        <taxon>Tracheophyta</taxon>
        <taxon>Spermatophyta</taxon>
        <taxon>Magnoliopsida</taxon>
        <taxon>eudicotyledons</taxon>
        <taxon>Gunneridae</taxon>
        <taxon>Pentapetalae</taxon>
        <taxon>rosids</taxon>
        <taxon>fabids</taxon>
        <taxon>Malpighiales</taxon>
        <taxon>Linaceae</taxon>
        <taxon>Linum</taxon>
    </lineage>
</organism>
<accession>A0AAV2F5H0</accession>
<evidence type="ECO:0000256" key="2">
    <source>
        <dbReference type="SAM" id="SignalP"/>
    </source>
</evidence>
<dbReference type="EMBL" id="OZ034819">
    <property type="protein sequence ID" value="CAL1393506.1"/>
    <property type="molecule type" value="Genomic_DNA"/>
</dbReference>
<feature type="chain" id="PRO_5043404884" evidence="2">
    <location>
        <begin position="35"/>
        <end position="78"/>
    </location>
</feature>
<name>A0AAV2F5H0_9ROSI</name>
<gene>
    <name evidence="3" type="ORF">LTRI10_LOCUS34079</name>
</gene>
<evidence type="ECO:0000313" key="3">
    <source>
        <dbReference type="EMBL" id="CAL1393506.1"/>
    </source>
</evidence>
<feature type="region of interest" description="Disordered" evidence="1">
    <location>
        <begin position="36"/>
        <end position="56"/>
    </location>
</feature>
<dbReference type="Proteomes" id="UP001497516">
    <property type="component" value="Chromosome 6"/>
</dbReference>